<gene>
    <name evidence="1" type="ORF">CLSA_c44160</name>
</gene>
<reference evidence="1 2" key="1">
    <citation type="journal article" date="2013" name="Genome Announc.">
        <title>Complete Genome Sequence of the Solvent Producer Clostridium saccharobutylicum NCP262 (DSM 13864).</title>
        <authorList>
            <person name="Poehlein A."/>
            <person name="Hartwich K."/>
            <person name="Krabben P."/>
            <person name="Ehrenreich A."/>
            <person name="Liebl W."/>
            <person name="Durre P."/>
            <person name="Gottschalk G."/>
            <person name="Daniel R."/>
        </authorList>
    </citation>
    <scope>NUCLEOTIDE SEQUENCE [LARGE SCALE GENOMIC DNA]</scope>
    <source>
        <strain evidence="1">DSM 13864</strain>
    </source>
</reference>
<evidence type="ECO:0000313" key="2">
    <source>
        <dbReference type="Proteomes" id="UP000017118"/>
    </source>
</evidence>
<dbReference type="Proteomes" id="UP000017118">
    <property type="component" value="Chromosome"/>
</dbReference>
<keyword evidence="2" id="KW-1185">Reference proteome</keyword>
<dbReference type="HOGENOM" id="CLU_2896182_0_0_9"/>
<dbReference type="AlphaFoldDB" id="U5MXN7"/>
<accession>U5MXN7</accession>
<organism evidence="1 2">
    <name type="scientific">Clostridium saccharobutylicum DSM 13864</name>
    <dbReference type="NCBI Taxonomy" id="1345695"/>
    <lineage>
        <taxon>Bacteria</taxon>
        <taxon>Bacillati</taxon>
        <taxon>Bacillota</taxon>
        <taxon>Clostridia</taxon>
        <taxon>Eubacteriales</taxon>
        <taxon>Clostridiaceae</taxon>
        <taxon>Clostridium</taxon>
    </lineage>
</organism>
<protein>
    <submittedName>
        <fullName evidence="1">Uncharacterized protein</fullName>
    </submittedName>
</protein>
<name>U5MXN7_CLOSA</name>
<dbReference type="RefSeq" id="WP_022750693.1">
    <property type="nucleotide sequence ID" value="NC_022571.1"/>
</dbReference>
<dbReference type="EMBL" id="CP006721">
    <property type="protein sequence ID" value="AGX45355.1"/>
    <property type="molecule type" value="Genomic_DNA"/>
</dbReference>
<evidence type="ECO:0000313" key="1">
    <source>
        <dbReference type="EMBL" id="AGX45355.1"/>
    </source>
</evidence>
<dbReference type="GeneID" id="55477072"/>
<dbReference type="KEGG" id="csb:CLSA_c44160"/>
<proteinExistence type="predicted"/>
<dbReference type="PATRIC" id="fig|1345695.10.peg.4061"/>
<sequence>MIKFIKEIFSFENFKKAMLYSLSSRPNLTTDDYKNLTNILKNMDQKDINQEKHIKKTA</sequence>